<feature type="transmembrane region" description="Helical" evidence="1">
    <location>
        <begin position="119"/>
        <end position="148"/>
    </location>
</feature>
<dbReference type="Proteomes" id="UP000183922">
    <property type="component" value="Unassembled WGS sequence"/>
</dbReference>
<evidence type="ECO:0000313" key="2">
    <source>
        <dbReference type="EMBL" id="OIP56959.1"/>
    </source>
</evidence>
<keyword evidence="1" id="KW-1133">Transmembrane helix</keyword>
<dbReference type="EMBL" id="MNYR01000001">
    <property type="protein sequence ID" value="OIP56959.1"/>
    <property type="molecule type" value="Genomic_DNA"/>
</dbReference>
<comment type="caution">
    <text evidence="2">The sequence shown here is derived from an EMBL/GenBank/DDBJ whole genome shotgun (WGS) entry which is preliminary data.</text>
</comment>
<sequence length="186" mass="21651">MNFYSFLRKILYLSKWESGASLALFQGQSFWAVCQVSLIITSTPLLLIFFSYPFILSVKFLVRLVGKFIPIGHLLKFARREKATMRPENNLVIIGKMQKSGKKMKHRMRLKIHEWIEKYGYWAFFFATIIPLVPYLAEIAAGICVSFYFKKGPWAMFKGFLATIGGNTFKIIYTTVIIHWFVHMAK</sequence>
<keyword evidence="1" id="KW-0812">Transmembrane</keyword>
<organism evidence="2 3">
    <name type="scientific">Candidatus Kuenenbacteria bacterium CG2_30_39_24</name>
    <dbReference type="NCBI Taxonomy" id="1805236"/>
    <lineage>
        <taxon>Bacteria</taxon>
        <taxon>Candidatus Kueneniibacteriota</taxon>
    </lineage>
</organism>
<keyword evidence="1" id="KW-0472">Membrane</keyword>
<name>A0A1J5FKJ2_9BACT</name>
<gene>
    <name evidence="2" type="ORF">AUK13_00010</name>
</gene>
<evidence type="ECO:0000256" key="1">
    <source>
        <dbReference type="SAM" id="Phobius"/>
    </source>
</evidence>
<dbReference type="AlphaFoldDB" id="A0A1J5FKJ2"/>
<accession>A0A1J5FKJ2</accession>
<feature type="transmembrane region" description="Helical" evidence="1">
    <location>
        <begin position="30"/>
        <end position="54"/>
    </location>
</feature>
<proteinExistence type="predicted"/>
<evidence type="ECO:0000313" key="3">
    <source>
        <dbReference type="Proteomes" id="UP000183922"/>
    </source>
</evidence>
<feature type="transmembrane region" description="Helical" evidence="1">
    <location>
        <begin position="160"/>
        <end position="182"/>
    </location>
</feature>
<reference evidence="2 3" key="1">
    <citation type="journal article" date="2016" name="Environ. Microbiol.">
        <title>Genomic resolution of a cold subsurface aquifer community provides metabolic insights for novel microbes adapted to high CO concentrations.</title>
        <authorList>
            <person name="Probst A.J."/>
            <person name="Castelle C.J."/>
            <person name="Singh A."/>
            <person name="Brown C.T."/>
            <person name="Anantharaman K."/>
            <person name="Sharon I."/>
            <person name="Hug L.A."/>
            <person name="Burstein D."/>
            <person name="Emerson J.B."/>
            <person name="Thomas B.C."/>
            <person name="Banfield J.F."/>
        </authorList>
    </citation>
    <scope>NUCLEOTIDE SEQUENCE [LARGE SCALE GENOMIC DNA]</scope>
    <source>
        <strain evidence="2">CG2_30_39_24</strain>
    </source>
</reference>
<protein>
    <submittedName>
        <fullName evidence="2">Uncharacterized protein</fullName>
    </submittedName>
</protein>